<organism evidence="2 3">
    <name type="scientific">Bradyrhizobium erythrophlei</name>
    <dbReference type="NCBI Taxonomy" id="1437360"/>
    <lineage>
        <taxon>Bacteria</taxon>
        <taxon>Pseudomonadati</taxon>
        <taxon>Pseudomonadota</taxon>
        <taxon>Alphaproteobacteria</taxon>
        <taxon>Hyphomicrobiales</taxon>
        <taxon>Nitrobacteraceae</taxon>
        <taxon>Bradyrhizobium</taxon>
    </lineage>
</organism>
<dbReference type="SUPFAM" id="SSF55729">
    <property type="entry name" value="Acyl-CoA N-acyltransferases (Nat)"/>
    <property type="match status" value="1"/>
</dbReference>
<evidence type="ECO:0000313" key="2">
    <source>
        <dbReference type="EMBL" id="SHN70043.1"/>
    </source>
</evidence>
<dbReference type="InterPro" id="IPR016181">
    <property type="entry name" value="Acyl_CoA_acyltransferase"/>
</dbReference>
<dbReference type="Gene3D" id="3.40.630.30">
    <property type="match status" value="1"/>
</dbReference>
<sequence length="247" mass="28255">MSLVQETRSGPLQSQIELLDQVEYRLAETEVEKEEIYNLRYRAYLNEGAIEPCAERRLADRFDELPNSWTFGIYLGGELTSSVRISVAAPHHSDTPAVDAFPDLLEPELARGKVIVDPNRFVADPVRRTKYPQLPYVTLRLAYVACEHFNADIGTATVRKEHQAFYRRVFLHQPLCLPRPYPTLTKPLCLMAVDYPKLRDKVFRRYPLFRSTEAERQMLFGRSRSPISPVLDLPELPLGQAPISPTG</sequence>
<accession>A0A1M7THB2</accession>
<dbReference type="EMBL" id="LT670849">
    <property type="protein sequence ID" value="SHN70043.1"/>
    <property type="molecule type" value="Genomic_DNA"/>
</dbReference>
<evidence type="ECO:0000313" key="3">
    <source>
        <dbReference type="Proteomes" id="UP000184096"/>
    </source>
</evidence>
<dbReference type="Pfam" id="PF21926">
    <property type="entry name" value="FeeM"/>
    <property type="match status" value="1"/>
</dbReference>
<evidence type="ECO:0000259" key="1">
    <source>
        <dbReference type="Pfam" id="PF21926"/>
    </source>
</evidence>
<dbReference type="Proteomes" id="UP000184096">
    <property type="component" value="Chromosome I"/>
</dbReference>
<gene>
    <name evidence="2" type="ORF">SAMN05444170_1658</name>
</gene>
<proteinExistence type="predicted"/>
<dbReference type="InterPro" id="IPR054597">
    <property type="entry name" value="FeeM_cat"/>
</dbReference>
<keyword evidence="3" id="KW-1185">Reference proteome</keyword>
<reference evidence="3" key="1">
    <citation type="submission" date="2016-11" db="EMBL/GenBank/DDBJ databases">
        <authorList>
            <person name="Varghese N."/>
            <person name="Submissions S."/>
        </authorList>
    </citation>
    <scope>NUCLEOTIDE SEQUENCE [LARGE SCALE GENOMIC DNA]</scope>
    <source>
        <strain evidence="3">GAS401</strain>
    </source>
</reference>
<protein>
    <recommendedName>
        <fullName evidence="1">N-acyl amino acid synthase FeeM catalytic core domain-containing protein</fullName>
    </recommendedName>
</protein>
<dbReference type="AlphaFoldDB" id="A0A1M7THB2"/>
<name>A0A1M7THB2_9BRAD</name>
<dbReference type="OrthoDB" id="9812697at2"/>
<dbReference type="RefSeq" id="WP_072817459.1">
    <property type="nucleotide sequence ID" value="NZ_LT670849.1"/>
</dbReference>
<feature type="domain" description="N-acyl amino acid synthase FeeM catalytic core" evidence="1">
    <location>
        <begin position="35"/>
        <end position="194"/>
    </location>
</feature>